<evidence type="ECO:0000313" key="3">
    <source>
        <dbReference type="Proteomes" id="UP001157126"/>
    </source>
</evidence>
<comment type="caution">
    <text evidence="2">The sequence shown here is derived from an EMBL/GenBank/DDBJ whole genome shotgun (WGS) entry which is preliminary data.</text>
</comment>
<gene>
    <name evidence="2" type="ORF">GCM10025883_20790</name>
</gene>
<evidence type="ECO:0000313" key="2">
    <source>
        <dbReference type="EMBL" id="GMA40034.1"/>
    </source>
</evidence>
<dbReference type="EMBL" id="BSUO01000001">
    <property type="protein sequence ID" value="GMA40034.1"/>
    <property type="molecule type" value="Genomic_DNA"/>
</dbReference>
<organism evidence="2 3">
    <name type="scientific">Mobilicoccus caccae</name>
    <dbReference type="NCBI Taxonomy" id="1859295"/>
    <lineage>
        <taxon>Bacteria</taxon>
        <taxon>Bacillati</taxon>
        <taxon>Actinomycetota</taxon>
        <taxon>Actinomycetes</taxon>
        <taxon>Micrococcales</taxon>
        <taxon>Dermatophilaceae</taxon>
        <taxon>Mobilicoccus</taxon>
    </lineage>
</organism>
<accession>A0ABQ6ITI7</accession>
<feature type="region of interest" description="Disordered" evidence="1">
    <location>
        <begin position="58"/>
        <end position="132"/>
    </location>
</feature>
<proteinExistence type="predicted"/>
<evidence type="ECO:0000256" key="1">
    <source>
        <dbReference type="SAM" id="MobiDB-lite"/>
    </source>
</evidence>
<reference evidence="3" key="1">
    <citation type="journal article" date="2019" name="Int. J. Syst. Evol. Microbiol.">
        <title>The Global Catalogue of Microorganisms (GCM) 10K type strain sequencing project: providing services to taxonomists for standard genome sequencing and annotation.</title>
        <authorList>
            <consortium name="The Broad Institute Genomics Platform"/>
            <consortium name="The Broad Institute Genome Sequencing Center for Infectious Disease"/>
            <person name="Wu L."/>
            <person name="Ma J."/>
        </authorList>
    </citation>
    <scope>NUCLEOTIDE SEQUENCE [LARGE SCALE GENOMIC DNA]</scope>
    <source>
        <strain evidence="3">NBRC 113072</strain>
    </source>
</reference>
<feature type="compositionally biased region" description="Basic residues" evidence="1">
    <location>
        <begin position="102"/>
        <end position="113"/>
    </location>
</feature>
<keyword evidence="3" id="KW-1185">Reference proteome</keyword>
<protein>
    <recommendedName>
        <fullName evidence="4">DUF222 domain-containing protein</fullName>
    </recommendedName>
</protein>
<dbReference type="Proteomes" id="UP001157126">
    <property type="component" value="Unassembled WGS sequence"/>
</dbReference>
<name>A0ABQ6ITI7_9MICO</name>
<dbReference type="RefSeq" id="WP_284305981.1">
    <property type="nucleotide sequence ID" value="NZ_BSUO01000001.1"/>
</dbReference>
<evidence type="ECO:0008006" key="4">
    <source>
        <dbReference type="Google" id="ProtNLM"/>
    </source>
</evidence>
<sequence length="132" mass="14848">MLRRVKALEAAELVAGYRGEVDPTMVGGSRSSRVDRHLRETARHIEESWLVRAPDARAAQVPTPVRVTSGQARRTVDRWSRAALKGRWTMSDKSPRQSMSKKSTKSLKEKRRDKKDAATGGSQVDQVVHTKR</sequence>